<keyword evidence="15" id="KW-1133">Transmembrane helix</keyword>
<evidence type="ECO:0000256" key="14">
    <source>
        <dbReference type="PIRSR" id="PIRSR602401-1"/>
    </source>
</evidence>
<comment type="function">
    <text evidence="2">May be involved in the metabolism of insect hormones and in the breakdown of synthetic insecticides.</text>
</comment>
<dbReference type="SUPFAM" id="SSF48264">
    <property type="entry name" value="Cytochrome P450"/>
    <property type="match status" value="3"/>
</dbReference>
<comment type="similarity">
    <text evidence="5">Belongs to the cytochrome P450 family.</text>
</comment>
<evidence type="ECO:0000256" key="16">
    <source>
        <dbReference type="SAM" id="SignalP"/>
    </source>
</evidence>
<keyword evidence="12" id="KW-0503">Monooxygenase</keyword>
<proteinExistence type="inferred from homology"/>
<dbReference type="EMBL" id="JRES01001093">
    <property type="protein sequence ID" value="KNC25618.1"/>
    <property type="molecule type" value="Genomic_DNA"/>
</dbReference>
<dbReference type="InterPro" id="IPR002401">
    <property type="entry name" value="Cyt_P450_E_grp-I"/>
</dbReference>
<comment type="subcellular location">
    <subcellularLocation>
        <location evidence="4">Endoplasmic reticulum membrane</location>
        <topology evidence="4">Peripheral membrane protein</topology>
    </subcellularLocation>
    <subcellularLocation>
        <location evidence="3">Microsome membrane</location>
        <topology evidence="3">Peripheral membrane protein</topology>
    </subcellularLocation>
</comment>
<dbReference type="InterPro" id="IPR017972">
    <property type="entry name" value="Cyt_P450_CS"/>
</dbReference>
<dbReference type="InterPro" id="IPR036396">
    <property type="entry name" value="Cyt_P450_sf"/>
</dbReference>
<dbReference type="PANTHER" id="PTHR24291">
    <property type="entry name" value="CYTOCHROME P450 FAMILY 4"/>
    <property type="match status" value="1"/>
</dbReference>
<keyword evidence="11 14" id="KW-0408">Iron</keyword>
<evidence type="ECO:0000256" key="5">
    <source>
        <dbReference type="ARBA" id="ARBA00010617"/>
    </source>
</evidence>
<name>A0A0L0C024_LUCCU</name>
<dbReference type="CDD" id="cd20628">
    <property type="entry name" value="CYP4"/>
    <property type="match status" value="3"/>
</dbReference>
<keyword evidence="18" id="KW-1185">Reference proteome</keyword>
<dbReference type="OrthoDB" id="1470350at2759"/>
<evidence type="ECO:0000256" key="7">
    <source>
        <dbReference type="ARBA" id="ARBA00022723"/>
    </source>
</evidence>
<evidence type="ECO:0000256" key="15">
    <source>
        <dbReference type="SAM" id="Phobius"/>
    </source>
</evidence>
<dbReference type="GO" id="GO:0004497">
    <property type="term" value="F:monooxygenase activity"/>
    <property type="evidence" value="ECO:0007669"/>
    <property type="project" value="UniProtKB-KW"/>
</dbReference>
<evidence type="ECO:0000256" key="1">
    <source>
        <dbReference type="ARBA" id="ARBA00001971"/>
    </source>
</evidence>
<comment type="caution">
    <text evidence="17">The sequence shown here is derived from an EMBL/GenBank/DDBJ whole genome shotgun (WGS) entry which is preliminary data.</text>
</comment>
<evidence type="ECO:0000256" key="3">
    <source>
        <dbReference type="ARBA" id="ARBA00004174"/>
    </source>
</evidence>
<dbReference type="PANTHER" id="PTHR24291:SF187">
    <property type="entry name" value="CYTOCHROME P450 4AE1-RELATED"/>
    <property type="match status" value="1"/>
</dbReference>
<keyword evidence="8" id="KW-0256">Endoplasmic reticulum</keyword>
<gene>
    <name evidence="17" type="ORF">FF38_03390</name>
</gene>
<dbReference type="GO" id="GO:0016705">
    <property type="term" value="F:oxidoreductase activity, acting on paired donors, with incorporation or reduction of molecular oxygen"/>
    <property type="evidence" value="ECO:0007669"/>
    <property type="project" value="InterPro"/>
</dbReference>
<feature type="chain" id="PRO_5005535503" evidence="16">
    <location>
        <begin position="22"/>
        <end position="1530"/>
    </location>
</feature>
<keyword evidence="16" id="KW-0732">Signal</keyword>
<keyword evidence="9" id="KW-0492">Microsome</keyword>
<dbReference type="InterPro" id="IPR001128">
    <property type="entry name" value="Cyt_P450"/>
</dbReference>
<evidence type="ECO:0000256" key="10">
    <source>
        <dbReference type="ARBA" id="ARBA00023002"/>
    </source>
</evidence>
<evidence type="ECO:0000256" key="2">
    <source>
        <dbReference type="ARBA" id="ARBA00003690"/>
    </source>
</evidence>
<keyword evidence="6 14" id="KW-0349">Heme</keyword>
<evidence type="ECO:0000256" key="8">
    <source>
        <dbReference type="ARBA" id="ARBA00022824"/>
    </source>
</evidence>
<dbReference type="PRINTS" id="PR00385">
    <property type="entry name" value="P450"/>
</dbReference>
<evidence type="ECO:0000256" key="4">
    <source>
        <dbReference type="ARBA" id="ARBA00004406"/>
    </source>
</evidence>
<dbReference type="PROSITE" id="PS00086">
    <property type="entry name" value="CYTOCHROME_P450"/>
    <property type="match status" value="3"/>
</dbReference>
<evidence type="ECO:0000256" key="11">
    <source>
        <dbReference type="ARBA" id="ARBA00023004"/>
    </source>
</evidence>
<reference evidence="17 18" key="1">
    <citation type="journal article" date="2015" name="Nat. Commun.">
        <title>Lucilia cuprina genome unlocks parasitic fly biology to underpin future interventions.</title>
        <authorList>
            <person name="Anstead C.A."/>
            <person name="Korhonen P.K."/>
            <person name="Young N.D."/>
            <person name="Hall R.S."/>
            <person name="Jex A.R."/>
            <person name="Murali S.C."/>
            <person name="Hughes D.S."/>
            <person name="Lee S.F."/>
            <person name="Perry T."/>
            <person name="Stroehlein A.J."/>
            <person name="Ansell B.R."/>
            <person name="Breugelmans B."/>
            <person name="Hofmann A."/>
            <person name="Qu J."/>
            <person name="Dugan S."/>
            <person name="Lee S.L."/>
            <person name="Chao H."/>
            <person name="Dinh H."/>
            <person name="Han Y."/>
            <person name="Doddapaneni H.V."/>
            <person name="Worley K.C."/>
            <person name="Muzny D.M."/>
            <person name="Ioannidis P."/>
            <person name="Waterhouse R.M."/>
            <person name="Zdobnov E.M."/>
            <person name="James P.J."/>
            <person name="Bagnall N.H."/>
            <person name="Kotze A.C."/>
            <person name="Gibbs R.A."/>
            <person name="Richards S."/>
            <person name="Batterham P."/>
            <person name="Gasser R.B."/>
        </authorList>
    </citation>
    <scope>NUCLEOTIDE SEQUENCE [LARGE SCALE GENOMIC DNA]</scope>
    <source>
        <strain evidence="17 18">LS</strain>
        <tissue evidence="17">Full body</tissue>
    </source>
</reference>
<feature type="signal peptide" evidence="16">
    <location>
        <begin position="1"/>
        <end position="21"/>
    </location>
</feature>
<dbReference type="PRINTS" id="PR00463">
    <property type="entry name" value="EP450I"/>
</dbReference>
<dbReference type="FunFam" id="1.10.630.10:FF:000035">
    <property type="entry name" value="CYtochrome P450 family"/>
    <property type="match status" value="3"/>
</dbReference>
<feature type="transmembrane region" description="Helical" evidence="15">
    <location>
        <begin position="535"/>
        <end position="553"/>
    </location>
</feature>
<dbReference type="STRING" id="7375.A0A0L0C024"/>
<keyword evidence="7 14" id="KW-0479">Metal-binding</keyword>
<accession>A0A0L0C024</accession>
<comment type="cofactor">
    <cofactor evidence="1 14">
        <name>heme</name>
        <dbReference type="ChEBI" id="CHEBI:30413"/>
    </cofactor>
</comment>
<dbReference type="Gene3D" id="1.10.630.10">
    <property type="entry name" value="Cytochrome P450"/>
    <property type="match status" value="3"/>
</dbReference>
<feature type="binding site" description="axial binding residue" evidence="14">
    <location>
        <position position="984"/>
    </location>
    <ligand>
        <name>heme</name>
        <dbReference type="ChEBI" id="CHEBI:30413"/>
    </ligand>
    <ligandPart>
        <name>Fe</name>
        <dbReference type="ChEBI" id="CHEBI:18248"/>
    </ligandPart>
</feature>
<dbReference type="Pfam" id="PF00067">
    <property type="entry name" value="p450"/>
    <property type="match status" value="3"/>
</dbReference>
<sequence>MWGTLLLSAFILLLIWDYFNKKHRNEILRKSNIYGGFTLPLIGGALRMVGANSENIIDRLRLFVKENGKVFHTWVLHQLVVFCADPKILESLLSSPVHITKNNVYDMLSLWLGDGLLMSTGKKWHTRRKIITPSFHFKILEEFVDIFDRQTKVMIKQLNAKVKDENTPIDMFPVVCLTALDIIAETAMGVQVNAQSDPNIGYVQSVKIVTEIISTRLRKPHWRTDGMFKLFAPHVYQNMIKHINLMQNFTKDVIEKRRDALESILKNSDSQKSKETEEDLDIGVKKHMALLDILLQATVDGKPLSNEDIREEVETFMFEGHDTTTSGTSFALYVISRHPEVQKKLFDEIREVIGDDKEQAASYRQLQNLRYMDCVLKESMRLYPPVPIIGRYFKEDTDLNGFLIPGDCHLNVPLFVVLRDPDYFKDPNDFKPERFSSENAEDIYPFAYTPFSAGPRNCIGQKYAMLEMKSVISKILRHYELLPIGPEVVPLLSLILRSKTGVQMGLKKRVYEYIFINSEKSGCILKLIHICFCKMFIEILIVFITLLLLWDYLSKKRRNDMLSYMPGPKTLPILGNVLMYRGQSPEEIMEFITNNKQKFGKLYRVWILQQLAVFSSDPDDVEVILSSPQTITKNNLYELLHQWLGTGLLMSTGKKWHSRRKIITPTFHFKILEQFVEIFDQQSAVMVKKLYDKADGKTAINIFPIICLTALDIIAETAMGVKINAQKNPDFPYVQAVTAVTNITARRFVNVWHRINWIFRLTAAEDYKRLNDSIKLMHDFTENIIMERRKTLEETLQKNSHIPDVNEFGQKKRMALLDVLLQSNVDGVPLSNEDIREEVDTFMFEGHDTTTSGISFALYLISRHPEVQQKIFEEIVEVIGSDKERPVTLRDLGELKYLECVIKESLRLYPPVPLIGRYFTEDVVIRGKKIPAGTNYTVGIYITLRDPLYFPDPDAFKPERFLDESINKINPYAYIPFSAGPRNCIGQKFAILEMKSTISKILRHFELLPLGPEVRPMMNLILRSANGNHMVLICIADVLARNHATRNLINIPLVSKLPIVGSILIISTITPDNFHIKWPQYVRRFGKTFAARIMGYLSVVTVDHRIVEVVLSSQEHLEKHFLYQLLSVWLGNGLLLSSGKVWHKMRKIITPTFHFKILEQFIEVFDGQTDIFVEKLKTVADGQRILNIYDYVGLLTMDIIAETAMGVKINAQMDSKSDVVKAIIEVTDIMSIRFIRPQYAYIPTLRLFSPKTYHSQEKNIKILHDFTEKIIAERQKSLLKDQDQNKGLELNDDPQDLGLKKRMALLDVLLQSTVEGETLTDKQIRDEVNTFMFEGHDTTTSATSFCLYALSRHPEVQQKLFLELRAYFGDQLKHNITYKDLQELNYLNCVIKESLRLYPPILAIGRILKNDLKVDKYSIPANANIIILLWEILRDPTVFEDPLRFLPERHQMNNDRVNAFSNIPFSAGPRNCIGQKFAQLEMRTILIKVIRNFELLPLGEEVQPTMSIILRSKSGVNLGLRPRNYGEPKE</sequence>
<keyword evidence="10" id="KW-0560">Oxidoreductase</keyword>
<organism evidence="17 18">
    <name type="scientific">Lucilia cuprina</name>
    <name type="common">Green bottle fly</name>
    <name type="synonym">Australian sheep blowfly</name>
    <dbReference type="NCBI Taxonomy" id="7375"/>
    <lineage>
        <taxon>Eukaryota</taxon>
        <taxon>Metazoa</taxon>
        <taxon>Ecdysozoa</taxon>
        <taxon>Arthropoda</taxon>
        <taxon>Hexapoda</taxon>
        <taxon>Insecta</taxon>
        <taxon>Pterygota</taxon>
        <taxon>Neoptera</taxon>
        <taxon>Endopterygota</taxon>
        <taxon>Diptera</taxon>
        <taxon>Brachycera</taxon>
        <taxon>Muscomorpha</taxon>
        <taxon>Oestroidea</taxon>
        <taxon>Calliphoridae</taxon>
        <taxon>Luciliinae</taxon>
        <taxon>Lucilia</taxon>
    </lineage>
</organism>
<dbReference type="InterPro" id="IPR050196">
    <property type="entry name" value="Cytochrome_P450_Monoox"/>
</dbReference>
<keyword evidence="15" id="KW-0812">Transmembrane</keyword>
<dbReference type="GO" id="GO:0005789">
    <property type="term" value="C:endoplasmic reticulum membrane"/>
    <property type="evidence" value="ECO:0007669"/>
    <property type="project" value="UniProtKB-SubCell"/>
</dbReference>
<dbReference type="Proteomes" id="UP000037069">
    <property type="component" value="Unassembled WGS sequence"/>
</dbReference>
<keyword evidence="13 15" id="KW-0472">Membrane</keyword>
<dbReference type="GO" id="GO:0020037">
    <property type="term" value="F:heme binding"/>
    <property type="evidence" value="ECO:0007669"/>
    <property type="project" value="InterPro"/>
</dbReference>
<evidence type="ECO:0000313" key="17">
    <source>
        <dbReference type="EMBL" id="KNC25618.1"/>
    </source>
</evidence>
<protein>
    <submittedName>
        <fullName evidence="17">Cytochrome P450 4d2</fullName>
    </submittedName>
</protein>
<evidence type="ECO:0000256" key="13">
    <source>
        <dbReference type="ARBA" id="ARBA00023136"/>
    </source>
</evidence>
<evidence type="ECO:0000256" key="6">
    <source>
        <dbReference type="ARBA" id="ARBA00022617"/>
    </source>
</evidence>
<evidence type="ECO:0000313" key="18">
    <source>
        <dbReference type="Proteomes" id="UP000037069"/>
    </source>
</evidence>
<evidence type="ECO:0000256" key="9">
    <source>
        <dbReference type="ARBA" id="ARBA00022848"/>
    </source>
</evidence>
<dbReference type="GO" id="GO:0005506">
    <property type="term" value="F:iron ion binding"/>
    <property type="evidence" value="ECO:0007669"/>
    <property type="project" value="InterPro"/>
</dbReference>
<dbReference type="OMA" id="PIHFTEL"/>
<evidence type="ECO:0000256" key="12">
    <source>
        <dbReference type="ARBA" id="ARBA00023033"/>
    </source>
</evidence>